<evidence type="ECO:0000313" key="9">
    <source>
        <dbReference type="EMBL" id="ALO44676.1"/>
    </source>
</evidence>
<comment type="catalytic activity">
    <reaction evidence="1">
        <text>ATP + protein L-histidine = ADP + protein N-phospho-L-histidine.</text>
        <dbReference type="EC" id="2.7.13.3"/>
    </reaction>
</comment>
<evidence type="ECO:0000256" key="7">
    <source>
        <dbReference type="SAM" id="Phobius"/>
    </source>
</evidence>
<evidence type="ECO:0000256" key="5">
    <source>
        <dbReference type="ARBA" id="ARBA00022777"/>
    </source>
</evidence>
<dbReference type="PANTHER" id="PTHR45453">
    <property type="entry name" value="PHOSPHATE REGULON SENSOR PROTEIN PHOR"/>
    <property type="match status" value="1"/>
</dbReference>
<evidence type="ECO:0000256" key="4">
    <source>
        <dbReference type="ARBA" id="ARBA00022679"/>
    </source>
</evidence>
<dbReference type="CDD" id="cd00082">
    <property type="entry name" value="HisKA"/>
    <property type="match status" value="1"/>
</dbReference>
<sequence>MLCSFTTKAHQLVLDKQNSVYDLKDFSLMYLNYDGRDFDISSVIDKSNWRHAGTLKQKPQIENYSKWLKLEIDNKSEFEDWFVSFGYARLPLLRIYEVNNESLNIKFELSADNSFYDRPIYDPQLYIPLKFEVATKRTLLIEYRTFANAPANIRLHNYNHYLATSQKSTLINGAIAGIVVAILLIICVNLFFNPNKTNIFYALWTFTFFMIVLDMSGFTSKYFWPMLGGESSIFSTLLMTSVPIFHLLFIKSFLQLRQFNIRLHKIYTNILYLYCLLIPVSLWFNTVFFNLVLSTLIIPLFLFTAYWSWFQSAPGIRVFSLSLFNHVLFVNVLTIVGASYGNIFPSLEISDYIKIGYLLEVALFTVALAMQNKSVQNQLVTYLQRQVDVLNKNLSEEKIQQATSIEAVKQKEEKLFADLSHELRTPLTVMKIQVESLQHNIVDNVHTSYGKLMNKIDELNSFIDHLMQVSPNAKPVKVTVHTIEDLISDVKSIDVDPNELILTLPTIKHFTSEQLKMLVEYDPQGLSTVFNECCHNAISHGGSEMNISIDIDDESNSVVINLDNSGEAISDNVFKDIFNPLVRLDDARQNSSKHKGVGLSLCKQIIAANNGQVFASNGVLGGLSIHIVLPLKM</sequence>
<protein>
    <recommendedName>
        <fullName evidence="2">histidine kinase</fullName>
        <ecNumber evidence="2">2.7.13.3</ecNumber>
    </recommendedName>
</protein>
<keyword evidence="7" id="KW-0812">Transmembrane</keyword>
<dbReference type="GO" id="GO:0004721">
    <property type="term" value="F:phosphoprotein phosphatase activity"/>
    <property type="evidence" value="ECO:0007669"/>
    <property type="project" value="TreeGrafter"/>
</dbReference>
<dbReference type="PATRIC" id="fig|161398.10.peg.4317"/>
<gene>
    <name evidence="9" type="ORF">PP2015_4209</name>
</gene>
<dbReference type="KEGG" id="pphe:PP2015_4209"/>
<dbReference type="EMBL" id="CP013188">
    <property type="protein sequence ID" value="ALO44676.1"/>
    <property type="molecule type" value="Genomic_DNA"/>
</dbReference>
<dbReference type="SMART" id="SM00387">
    <property type="entry name" value="HATPase_c"/>
    <property type="match status" value="1"/>
</dbReference>
<evidence type="ECO:0000256" key="1">
    <source>
        <dbReference type="ARBA" id="ARBA00000085"/>
    </source>
</evidence>
<dbReference type="InterPro" id="IPR005467">
    <property type="entry name" value="His_kinase_dom"/>
</dbReference>
<dbReference type="InterPro" id="IPR011623">
    <property type="entry name" value="7TMR_DISM_rcpt_extracell_dom1"/>
</dbReference>
<proteinExistence type="predicted"/>
<dbReference type="SUPFAM" id="SSF47384">
    <property type="entry name" value="Homodimeric domain of signal transducing histidine kinase"/>
    <property type="match status" value="1"/>
</dbReference>
<dbReference type="Pfam" id="PF07695">
    <property type="entry name" value="7TMR-DISM_7TM"/>
    <property type="match status" value="1"/>
</dbReference>
<name>A0A0S2K9F7_9GAMM</name>
<dbReference type="Gene3D" id="3.30.565.10">
    <property type="entry name" value="Histidine kinase-like ATPase, C-terminal domain"/>
    <property type="match status" value="1"/>
</dbReference>
<keyword evidence="6" id="KW-0902">Two-component regulatory system</keyword>
<dbReference type="InterPro" id="IPR003661">
    <property type="entry name" value="HisK_dim/P_dom"/>
</dbReference>
<dbReference type="Pfam" id="PF02518">
    <property type="entry name" value="HATPase_c"/>
    <property type="match status" value="1"/>
</dbReference>
<dbReference type="PANTHER" id="PTHR45453:SF1">
    <property type="entry name" value="PHOSPHATE REGULON SENSOR PROTEIN PHOR"/>
    <property type="match status" value="1"/>
</dbReference>
<dbReference type="InterPro" id="IPR036097">
    <property type="entry name" value="HisK_dim/P_sf"/>
</dbReference>
<feature type="domain" description="Histidine kinase" evidence="8">
    <location>
        <begin position="418"/>
        <end position="633"/>
    </location>
</feature>
<dbReference type="GO" id="GO:0005886">
    <property type="term" value="C:plasma membrane"/>
    <property type="evidence" value="ECO:0007669"/>
    <property type="project" value="TreeGrafter"/>
</dbReference>
<evidence type="ECO:0000259" key="8">
    <source>
        <dbReference type="PROSITE" id="PS50109"/>
    </source>
</evidence>
<dbReference type="EC" id="2.7.13.3" evidence="2"/>
<dbReference type="Pfam" id="PF00512">
    <property type="entry name" value="HisKA"/>
    <property type="match status" value="1"/>
</dbReference>
<organism evidence="9 10">
    <name type="scientific">Pseudoalteromonas phenolica</name>
    <dbReference type="NCBI Taxonomy" id="161398"/>
    <lineage>
        <taxon>Bacteria</taxon>
        <taxon>Pseudomonadati</taxon>
        <taxon>Pseudomonadota</taxon>
        <taxon>Gammaproteobacteria</taxon>
        <taxon>Alteromonadales</taxon>
        <taxon>Pseudoalteromonadaceae</taxon>
        <taxon>Pseudoalteromonas</taxon>
    </lineage>
</organism>
<dbReference type="Gene3D" id="1.10.287.130">
    <property type="match status" value="1"/>
</dbReference>
<evidence type="ECO:0000256" key="2">
    <source>
        <dbReference type="ARBA" id="ARBA00012438"/>
    </source>
</evidence>
<dbReference type="AlphaFoldDB" id="A0A0S2K9F7"/>
<feature type="transmembrane region" description="Helical" evidence="7">
    <location>
        <begin position="266"/>
        <end position="285"/>
    </location>
</feature>
<feature type="transmembrane region" description="Helical" evidence="7">
    <location>
        <begin position="199"/>
        <end position="220"/>
    </location>
</feature>
<dbReference type="InterPro" id="IPR050351">
    <property type="entry name" value="BphY/WalK/GraS-like"/>
</dbReference>
<dbReference type="Pfam" id="PF07696">
    <property type="entry name" value="7TMR-DISMED2"/>
    <property type="match status" value="1"/>
</dbReference>
<dbReference type="GO" id="GO:0016036">
    <property type="term" value="P:cellular response to phosphate starvation"/>
    <property type="evidence" value="ECO:0007669"/>
    <property type="project" value="TreeGrafter"/>
</dbReference>
<feature type="transmembrane region" description="Helical" evidence="7">
    <location>
        <begin position="321"/>
        <end position="340"/>
    </location>
</feature>
<evidence type="ECO:0000256" key="3">
    <source>
        <dbReference type="ARBA" id="ARBA00022553"/>
    </source>
</evidence>
<dbReference type="InterPro" id="IPR011622">
    <property type="entry name" value="7TMR_DISM_rcpt_extracell_dom2"/>
</dbReference>
<evidence type="ECO:0000256" key="6">
    <source>
        <dbReference type="ARBA" id="ARBA00023012"/>
    </source>
</evidence>
<evidence type="ECO:0000313" key="10">
    <source>
        <dbReference type="Proteomes" id="UP000061457"/>
    </source>
</evidence>
<keyword evidence="10" id="KW-1185">Reference proteome</keyword>
<dbReference type="STRING" id="161398.PP2015_4209"/>
<reference evidence="9 10" key="1">
    <citation type="submission" date="2015-11" db="EMBL/GenBank/DDBJ databases">
        <authorList>
            <person name="Zhang Y."/>
            <person name="Guo Z."/>
        </authorList>
    </citation>
    <scope>NUCLEOTIDE SEQUENCE [LARGE SCALE GENOMIC DNA]</scope>
    <source>
        <strain evidence="9 10">KCTC 12086</strain>
    </source>
</reference>
<feature type="transmembrane region" description="Helical" evidence="7">
    <location>
        <begin position="232"/>
        <end position="254"/>
    </location>
</feature>
<dbReference type="InterPro" id="IPR036890">
    <property type="entry name" value="HATPase_C_sf"/>
</dbReference>
<feature type="transmembrane region" description="Helical" evidence="7">
    <location>
        <begin position="291"/>
        <end position="309"/>
    </location>
</feature>
<dbReference type="SUPFAM" id="SSF55874">
    <property type="entry name" value="ATPase domain of HSP90 chaperone/DNA topoisomerase II/histidine kinase"/>
    <property type="match status" value="1"/>
</dbReference>
<dbReference type="Proteomes" id="UP000061457">
    <property type="component" value="Chromosome II"/>
</dbReference>
<feature type="transmembrane region" description="Helical" evidence="7">
    <location>
        <begin position="170"/>
        <end position="192"/>
    </location>
</feature>
<dbReference type="GO" id="GO:0000155">
    <property type="term" value="F:phosphorelay sensor kinase activity"/>
    <property type="evidence" value="ECO:0007669"/>
    <property type="project" value="InterPro"/>
</dbReference>
<dbReference type="PROSITE" id="PS50109">
    <property type="entry name" value="HIS_KIN"/>
    <property type="match status" value="1"/>
</dbReference>
<dbReference type="Gene3D" id="2.60.40.2380">
    <property type="match status" value="1"/>
</dbReference>
<accession>A0A0S2K9F7</accession>
<dbReference type="SMART" id="SM00388">
    <property type="entry name" value="HisKA"/>
    <property type="match status" value="1"/>
</dbReference>
<keyword evidence="3" id="KW-0597">Phosphoprotein</keyword>
<dbReference type="InterPro" id="IPR003594">
    <property type="entry name" value="HATPase_dom"/>
</dbReference>
<keyword evidence="7" id="KW-0472">Membrane</keyword>
<keyword evidence="4" id="KW-0808">Transferase</keyword>
<keyword evidence="5 9" id="KW-0418">Kinase</keyword>
<keyword evidence="7" id="KW-1133">Transmembrane helix</keyword>